<sequence length="42" mass="4165">MGKTQSARYSPGDQLAGHLDGTRPAGSNGDAPAGQILAARGL</sequence>
<feature type="region of interest" description="Disordered" evidence="1">
    <location>
        <begin position="1"/>
        <end position="42"/>
    </location>
</feature>
<organism evidence="2 3">
    <name type="scientific">Nonomuraea angiospora</name>
    <dbReference type="NCBI Taxonomy" id="46172"/>
    <lineage>
        <taxon>Bacteria</taxon>
        <taxon>Bacillati</taxon>
        <taxon>Actinomycetota</taxon>
        <taxon>Actinomycetes</taxon>
        <taxon>Streptosporangiales</taxon>
        <taxon>Streptosporangiaceae</taxon>
        <taxon>Nonomuraea</taxon>
    </lineage>
</organism>
<protein>
    <submittedName>
        <fullName evidence="2">Uncharacterized protein</fullName>
    </submittedName>
</protein>
<dbReference type="RefSeq" id="WP_264086034.1">
    <property type="nucleotide sequence ID" value="NZ_JADBEK010000001.1"/>
</dbReference>
<evidence type="ECO:0000256" key="1">
    <source>
        <dbReference type="SAM" id="MobiDB-lite"/>
    </source>
</evidence>
<evidence type="ECO:0000313" key="2">
    <source>
        <dbReference type="EMBL" id="MBE1592184.1"/>
    </source>
</evidence>
<reference evidence="2 3" key="1">
    <citation type="submission" date="2020-10" db="EMBL/GenBank/DDBJ databases">
        <title>Sequencing the genomes of 1000 actinobacteria strains.</title>
        <authorList>
            <person name="Klenk H.-P."/>
        </authorList>
    </citation>
    <scope>NUCLEOTIDE SEQUENCE [LARGE SCALE GENOMIC DNA]</scope>
    <source>
        <strain evidence="2 3">DSM 43173</strain>
    </source>
</reference>
<keyword evidence="3" id="KW-1185">Reference proteome</keyword>
<dbReference type="Proteomes" id="UP000633509">
    <property type="component" value="Unassembled WGS sequence"/>
</dbReference>
<gene>
    <name evidence="2" type="ORF">H4W80_010442</name>
</gene>
<name>A0ABR9MHD3_9ACTN</name>
<evidence type="ECO:0000313" key="3">
    <source>
        <dbReference type="Proteomes" id="UP000633509"/>
    </source>
</evidence>
<proteinExistence type="predicted"/>
<dbReference type="EMBL" id="JADBEK010000001">
    <property type="protein sequence ID" value="MBE1592184.1"/>
    <property type="molecule type" value="Genomic_DNA"/>
</dbReference>
<comment type="caution">
    <text evidence="2">The sequence shown here is derived from an EMBL/GenBank/DDBJ whole genome shotgun (WGS) entry which is preliminary data.</text>
</comment>
<accession>A0ABR9MHD3</accession>